<evidence type="ECO:0000259" key="9">
    <source>
        <dbReference type="PROSITE" id="PS50929"/>
    </source>
</evidence>
<evidence type="ECO:0000256" key="3">
    <source>
        <dbReference type="ARBA" id="ARBA00022741"/>
    </source>
</evidence>
<evidence type="ECO:0000256" key="5">
    <source>
        <dbReference type="ARBA" id="ARBA00022989"/>
    </source>
</evidence>
<evidence type="ECO:0000259" key="8">
    <source>
        <dbReference type="PROSITE" id="PS50893"/>
    </source>
</evidence>
<reference evidence="10 11" key="1">
    <citation type="submission" date="2023-05" db="EMBL/GenBank/DDBJ databases">
        <title>Streptantibioticus silvisoli sp. nov., acidotolerant actinomycetes 1 from pine litter.</title>
        <authorList>
            <person name="Swiecimska M."/>
            <person name="Golinska P."/>
            <person name="Sangal V."/>
            <person name="Wachnowicz B."/>
            <person name="Goodfellow M."/>
        </authorList>
    </citation>
    <scope>NUCLEOTIDE SEQUENCE [LARGE SCALE GENOMIC DNA]</scope>
    <source>
        <strain evidence="10 11">DSM 42109</strain>
    </source>
</reference>
<dbReference type="InterPro" id="IPR036640">
    <property type="entry name" value="ABC1_TM_sf"/>
</dbReference>
<dbReference type="RefSeq" id="WP_274046885.1">
    <property type="nucleotide sequence ID" value="NZ_JANCPR020000040.1"/>
</dbReference>
<feature type="transmembrane region" description="Helical" evidence="7">
    <location>
        <begin position="166"/>
        <end position="186"/>
    </location>
</feature>
<keyword evidence="2 7" id="KW-0812">Transmembrane</keyword>
<feature type="transmembrane region" description="Helical" evidence="7">
    <location>
        <begin position="281"/>
        <end position="302"/>
    </location>
</feature>
<protein>
    <submittedName>
        <fullName evidence="10">ABC transporter ATP-binding protein</fullName>
    </submittedName>
</protein>
<comment type="caution">
    <text evidence="10">The sequence shown here is derived from an EMBL/GenBank/DDBJ whole genome shotgun (WGS) entry which is preliminary data.</text>
</comment>
<dbReference type="Gene3D" id="3.40.50.300">
    <property type="entry name" value="P-loop containing nucleotide triphosphate hydrolases"/>
    <property type="match status" value="1"/>
</dbReference>
<dbReference type="PROSITE" id="PS50893">
    <property type="entry name" value="ABC_TRANSPORTER_2"/>
    <property type="match status" value="1"/>
</dbReference>
<proteinExistence type="predicted"/>
<dbReference type="Pfam" id="PF00005">
    <property type="entry name" value="ABC_tran"/>
    <property type="match status" value="1"/>
</dbReference>
<evidence type="ECO:0000256" key="2">
    <source>
        <dbReference type="ARBA" id="ARBA00022692"/>
    </source>
</evidence>
<dbReference type="SUPFAM" id="SSF52540">
    <property type="entry name" value="P-loop containing nucleoside triphosphate hydrolases"/>
    <property type="match status" value="1"/>
</dbReference>
<keyword evidence="4 10" id="KW-0067">ATP-binding</keyword>
<dbReference type="InterPro" id="IPR003439">
    <property type="entry name" value="ABC_transporter-like_ATP-bd"/>
</dbReference>
<evidence type="ECO:0000313" key="11">
    <source>
        <dbReference type="Proteomes" id="UP001214441"/>
    </source>
</evidence>
<comment type="subcellular location">
    <subcellularLocation>
        <location evidence="1">Cell membrane</location>
        <topology evidence="1">Multi-pass membrane protein</topology>
    </subcellularLocation>
</comment>
<dbReference type="Proteomes" id="UP001214441">
    <property type="component" value="Unassembled WGS sequence"/>
</dbReference>
<dbReference type="PANTHER" id="PTHR24221:SF654">
    <property type="entry name" value="ATP-BINDING CASSETTE SUB-FAMILY B MEMBER 6"/>
    <property type="match status" value="1"/>
</dbReference>
<feature type="domain" description="ABC transmembrane type-1" evidence="9">
    <location>
        <begin position="51"/>
        <end position="338"/>
    </location>
</feature>
<dbReference type="Gene3D" id="1.20.1560.10">
    <property type="entry name" value="ABC transporter type 1, transmembrane domain"/>
    <property type="match status" value="1"/>
</dbReference>
<keyword evidence="6 7" id="KW-0472">Membrane</keyword>
<keyword evidence="11" id="KW-1185">Reference proteome</keyword>
<organism evidence="10 11">
    <name type="scientific">Streptomyces iconiensis</name>
    <dbReference type="NCBI Taxonomy" id="1384038"/>
    <lineage>
        <taxon>Bacteria</taxon>
        <taxon>Bacillati</taxon>
        <taxon>Actinomycetota</taxon>
        <taxon>Actinomycetes</taxon>
        <taxon>Kitasatosporales</taxon>
        <taxon>Streptomycetaceae</taxon>
        <taxon>Streptomyces</taxon>
    </lineage>
</organism>
<dbReference type="SUPFAM" id="SSF90123">
    <property type="entry name" value="ABC transporter transmembrane region"/>
    <property type="match status" value="1"/>
</dbReference>
<evidence type="ECO:0000313" key="10">
    <source>
        <dbReference type="EMBL" id="MDJ1136431.1"/>
    </source>
</evidence>
<name>A0ABT7A544_9ACTN</name>
<dbReference type="InterPro" id="IPR027417">
    <property type="entry name" value="P-loop_NTPase"/>
</dbReference>
<dbReference type="PANTHER" id="PTHR24221">
    <property type="entry name" value="ATP-BINDING CASSETTE SUB-FAMILY B"/>
    <property type="match status" value="1"/>
</dbReference>
<feature type="transmembrane region" description="Helical" evidence="7">
    <location>
        <begin position="91"/>
        <end position="114"/>
    </location>
</feature>
<keyword evidence="5 7" id="KW-1133">Transmembrane helix</keyword>
<gene>
    <name evidence="10" type="ORF">NMN56_031695</name>
</gene>
<dbReference type="SMART" id="SM00382">
    <property type="entry name" value="AAA"/>
    <property type="match status" value="1"/>
</dbReference>
<evidence type="ECO:0000256" key="1">
    <source>
        <dbReference type="ARBA" id="ARBA00004651"/>
    </source>
</evidence>
<sequence length="646" mass="69547">MFGGKLRYDQAYVRHEGALIRMSFWEMAQALPRMVALVVRAAWEADRRALAGVVLAELGQGLASAYGLVAVNGVLTSLFAGGPTPERLRQALPALVVLAVMSMCVAVLAAWSVAMSGRLEPQVERAVSTRYYTAVTRVELVATEEPAVQRVLEAGKFGTDSARRMLGLSVGIANALIGMVAAGTVLASLHPLLLPTLLGVALPKGWGAVRSARREYTSRRHWIDHRRAIASLLQYLTMPHAGAEIRAHGAGELLLRGYGEMSASTEAEQRRLARAQAHTDLIASALSGVAALGAYGMLWWLLTGGGMPLAVGGTAVIAIRNSTAKLSSLVMQLNRMYEEMLLLTDTQEAIDMAARHAIPESGADLPEVVNAIRVDNVSFTYPGAEKPALDAVSLSVPRGKVIALVGANGSGKTTLAKILAGLMLPGEGRVWWEGGGTADDPVRVEVRDADRRQLFEKVALLGQDYPRWQMSARTNITIGDARVPADGERLETAARDADARHIVDGLPHGWDSIVVKGYERGTQISGGQWQKLAHARIRYRGAAFVLVDEPTSALDPHAEIETFARLRRLTEEDTTVVLITHRLAATATADHIYVLDRGRLVEDGDHGTLMGREGGLYRSMYQAQAAQYDLVPTQAERTDGAVESAS</sequence>
<dbReference type="InterPro" id="IPR039421">
    <property type="entry name" value="Type_1_exporter"/>
</dbReference>
<evidence type="ECO:0000256" key="6">
    <source>
        <dbReference type="ARBA" id="ARBA00023136"/>
    </source>
</evidence>
<dbReference type="GO" id="GO:0005524">
    <property type="term" value="F:ATP binding"/>
    <property type="evidence" value="ECO:0007669"/>
    <property type="project" value="UniProtKB-KW"/>
</dbReference>
<dbReference type="InterPro" id="IPR011527">
    <property type="entry name" value="ABC1_TM_dom"/>
</dbReference>
<feature type="domain" description="ABC transporter" evidence="8">
    <location>
        <begin position="372"/>
        <end position="622"/>
    </location>
</feature>
<accession>A0ABT7A544</accession>
<dbReference type="EMBL" id="JANCPR020000040">
    <property type="protein sequence ID" value="MDJ1136431.1"/>
    <property type="molecule type" value="Genomic_DNA"/>
</dbReference>
<feature type="transmembrane region" description="Helical" evidence="7">
    <location>
        <begin position="192"/>
        <end position="209"/>
    </location>
</feature>
<feature type="transmembrane region" description="Helical" evidence="7">
    <location>
        <begin position="49"/>
        <end position="71"/>
    </location>
</feature>
<keyword evidence="3" id="KW-0547">Nucleotide-binding</keyword>
<dbReference type="InterPro" id="IPR003593">
    <property type="entry name" value="AAA+_ATPase"/>
</dbReference>
<dbReference type="PROSITE" id="PS50929">
    <property type="entry name" value="ABC_TM1F"/>
    <property type="match status" value="1"/>
</dbReference>
<evidence type="ECO:0000256" key="4">
    <source>
        <dbReference type="ARBA" id="ARBA00022840"/>
    </source>
</evidence>
<evidence type="ECO:0000256" key="7">
    <source>
        <dbReference type="SAM" id="Phobius"/>
    </source>
</evidence>